<evidence type="ECO:0000256" key="3">
    <source>
        <dbReference type="SAM" id="Coils"/>
    </source>
</evidence>
<feature type="compositionally biased region" description="Basic residues" evidence="4">
    <location>
        <begin position="547"/>
        <end position="564"/>
    </location>
</feature>
<comment type="similarity">
    <text evidence="1">Belongs to the ADIP family.</text>
</comment>
<dbReference type="Pfam" id="PF11559">
    <property type="entry name" value="ADIP"/>
    <property type="match status" value="1"/>
</dbReference>
<evidence type="ECO:0000256" key="2">
    <source>
        <dbReference type="ARBA" id="ARBA00023054"/>
    </source>
</evidence>
<dbReference type="EMBL" id="NAJM01000028">
    <property type="protein sequence ID" value="RVX69626.1"/>
    <property type="molecule type" value="Genomic_DNA"/>
</dbReference>
<feature type="compositionally biased region" description="Basic and acidic residues" evidence="4">
    <location>
        <begin position="183"/>
        <end position="192"/>
    </location>
</feature>
<evidence type="ECO:0000256" key="1">
    <source>
        <dbReference type="ARBA" id="ARBA00009291"/>
    </source>
</evidence>
<proteinExistence type="inferred from homology"/>
<feature type="region of interest" description="Disordered" evidence="4">
    <location>
        <begin position="541"/>
        <end position="578"/>
    </location>
</feature>
<gene>
    <name evidence="5" type="ORF">B0A52_06690</name>
</gene>
<dbReference type="Proteomes" id="UP000288859">
    <property type="component" value="Unassembled WGS sequence"/>
</dbReference>
<dbReference type="AlphaFoldDB" id="A0A438N1R5"/>
<accession>A0A438N1R5</accession>
<organism evidence="5 6">
    <name type="scientific">Exophiala mesophila</name>
    <name type="common">Black yeast-like fungus</name>
    <dbReference type="NCBI Taxonomy" id="212818"/>
    <lineage>
        <taxon>Eukaryota</taxon>
        <taxon>Fungi</taxon>
        <taxon>Dikarya</taxon>
        <taxon>Ascomycota</taxon>
        <taxon>Pezizomycotina</taxon>
        <taxon>Eurotiomycetes</taxon>
        <taxon>Chaetothyriomycetidae</taxon>
        <taxon>Chaetothyriales</taxon>
        <taxon>Herpotrichiellaceae</taxon>
        <taxon>Exophiala</taxon>
    </lineage>
</organism>
<feature type="compositionally biased region" description="Acidic residues" evidence="4">
    <location>
        <begin position="244"/>
        <end position="255"/>
    </location>
</feature>
<protein>
    <recommendedName>
        <fullName evidence="7">NIMA interactive protein</fullName>
    </recommendedName>
</protein>
<name>A0A438N1R5_EXOME</name>
<evidence type="ECO:0008006" key="7">
    <source>
        <dbReference type="Google" id="ProtNLM"/>
    </source>
</evidence>
<dbReference type="OrthoDB" id="312015at2759"/>
<feature type="region of interest" description="Disordered" evidence="4">
    <location>
        <begin position="163"/>
        <end position="199"/>
    </location>
</feature>
<dbReference type="InterPro" id="IPR021622">
    <property type="entry name" value="Afadin/alpha-actinin-bd"/>
</dbReference>
<sequence length="578" mass="65460">MESQSLERASQYLNNLLLARGLLSNGRSIDFARPDRDGQSTSATMSRIINLVHDLVLRRDQDAEQREFLASSIKNARLDENQRVLDLQRLQEKNSELARDAATAEAQHRTLKEVARKADAHAKELREQMLKMKSTLDQVRAKCLSDVRKRDVELEKLKGHLTSMQRGKREASGMRINTLNLQSEHKSREKGRGQNVNSAEWSLEKETGDFLAALIHETSTENVQLRKIITDTMDLLRDLTKLDAEEDGSEEDQEDGIGIPGQYRKSRQRAARNSPDSSLVSCVDLAEQMSLILRHCQTILRDPSFVPIEEVQIRDEEIIKLRTGWEKMANRWKEAVTMMDAWRRRRTEHGPEESIDDLSHLEFGKSIATLPSGEPIFAAEDELSQILYEQNGLDSVPKEAENDQSGQFVEDDLQESDLEIPPEPPSKRRASVSRRSGVMGRPVRPLQTVDYNGQPAATLTASHDGLEMDDEIWPLHNELGDVENISPQEYHRREFSHKTTKKNRANNSGGLHMERAGIAPSIPEKLAAIETEALEAQARLLEMPTGQKRKQARQGTKRAARRRSTLSPDELAELMGIE</sequence>
<reference evidence="5 6" key="1">
    <citation type="submission" date="2017-03" db="EMBL/GenBank/DDBJ databases">
        <title>Genomes of endolithic fungi from Antarctica.</title>
        <authorList>
            <person name="Coleine C."/>
            <person name="Masonjones S."/>
            <person name="Stajich J.E."/>
        </authorList>
    </citation>
    <scope>NUCLEOTIDE SEQUENCE [LARGE SCALE GENOMIC DNA]</scope>
    <source>
        <strain evidence="5 6">CCFEE 6314</strain>
    </source>
</reference>
<evidence type="ECO:0000256" key="4">
    <source>
        <dbReference type="SAM" id="MobiDB-lite"/>
    </source>
</evidence>
<feature type="coiled-coil region" evidence="3">
    <location>
        <begin position="87"/>
        <end position="142"/>
    </location>
</feature>
<feature type="region of interest" description="Disordered" evidence="4">
    <location>
        <begin position="413"/>
        <end position="440"/>
    </location>
</feature>
<evidence type="ECO:0000313" key="6">
    <source>
        <dbReference type="Proteomes" id="UP000288859"/>
    </source>
</evidence>
<comment type="caution">
    <text evidence="5">The sequence shown here is derived from an EMBL/GenBank/DDBJ whole genome shotgun (WGS) entry which is preliminary data.</text>
</comment>
<feature type="region of interest" description="Disordered" evidence="4">
    <location>
        <begin position="493"/>
        <end position="513"/>
    </location>
</feature>
<dbReference type="VEuPathDB" id="FungiDB:PV10_03594"/>
<evidence type="ECO:0000313" key="5">
    <source>
        <dbReference type="EMBL" id="RVX69626.1"/>
    </source>
</evidence>
<keyword evidence="2 3" id="KW-0175">Coiled coil</keyword>
<feature type="region of interest" description="Disordered" evidence="4">
    <location>
        <begin position="244"/>
        <end position="278"/>
    </location>
</feature>